<organism evidence="2 3">
    <name type="scientific">Brachionus plicatilis</name>
    <name type="common">Marine rotifer</name>
    <name type="synonym">Brachionus muelleri</name>
    <dbReference type="NCBI Taxonomy" id="10195"/>
    <lineage>
        <taxon>Eukaryota</taxon>
        <taxon>Metazoa</taxon>
        <taxon>Spiralia</taxon>
        <taxon>Gnathifera</taxon>
        <taxon>Rotifera</taxon>
        <taxon>Eurotatoria</taxon>
        <taxon>Monogononta</taxon>
        <taxon>Pseudotrocha</taxon>
        <taxon>Ploima</taxon>
        <taxon>Brachionidae</taxon>
        <taxon>Brachionus</taxon>
    </lineage>
</organism>
<comment type="caution">
    <text evidence="2">The sequence shown here is derived from an EMBL/GenBank/DDBJ whole genome shotgun (WGS) entry which is preliminary data.</text>
</comment>
<feature type="transmembrane region" description="Helical" evidence="1">
    <location>
        <begin position="73"/>
        <end position="93"/>
    </location>
</feature>
<reference evidence="2 3" key="1">
    <citation type="journal article" date="2018" name="Sci. Rep.">
        <title>Genomic signatures of local adaptation to the degree of environmental predictability in rotifers.</title>
        <authorList>
            <person name="Franch-Gras L."/>
            <person name="Hahn C."/>
            <person name="Garcia-Roger E.M."/>
            <person name="Carmona M.J."/>
            <person name="Serra M."/>
            <person name="Gomez A."/>
        </authorList>
    </citation>
    <scope>NUCLEOTIDE SEQUENCE [LARGE SCALE GENOMIC DNA]</scope>
    <source>
        <strain evidence="2">HYR1</strain>
    </source>
</reference>
<keyword evidence="1" id="KW-1133">Transmembrane helix</keyword>
<protein>
    <submittedName>
        <fullName evidence="2">Uncharacterized protein</fullName>
    </submittedName>
</protein>
<evidence type="ECO:0000313" key="2">
    <source>
        <dbReference type="EMBL" id="RMZ94268.1"/>
    </source>
</evidence>
<keyword evidence="1" id="KW-0472">Membrane</keyword>
<accession>A0A3M7P5B3</accession>
<name>A0A3M7P5B3_BRAPC</name>
<keyword evidence="1" id="KW-0812">Transmembrane</keyword>
<proteinExistence type="predicted"/>
<evidence type="ECO:0000256" key="1">
    <source>
        <dbReference type="SAM" id="Phobius"/>
    </source>
</evidence>
<sequence length="98" mass="11222">PHVEEINLTDGVQVTKQESDLKIAPVETDSKEQACDEDHQEFEILEQSNDSIVSEPNDRTNTSINQKEPAVDCFSCTISFPFLFYFIIVALFYDFDKN</sequence>
<feature type="non-terminal residue" evidence="2">
    <location>
        <position position="1"/>
    </location>
</feature>
<evidence type="ECO:0000313" key="3">
    <source>
        <dbReference type="Proteomes" id="UP000276133"/>
    </source>
</evidence>
<dbReference type="Proteomes" id="UP000276133">
    <property type="component" value="Unassembled WGS sequence"/>
</dbReference>
<keyword evidence="3" id="KW-1185">Reference proteome</keyword>
<dbReference type="EMBL" id="REGN01013182">
    <property type="protein sequence ID" value="RMZ94268.1"/>
    <property type="molecule type" value="Genomic_DNA"/>
</dbReference>
<gene>
    <name evidence="2" type="ORF">BpHYR1_048401</name>
</gene>
<dbReference type="AlphaFoldDB" id="A0A3M7P5B3"/>